<feature type="signal peptide" evidence="1">
    <location>
        <begin position="1"/>
        <end position="19"/>
    </location>
</feature>
<dbReference type="EnsemblMetazoa" id="AFUN021433-RA">
    <property type="protein sequence ID" value="AFUN021433-PA"/>
    <property type="gene ID" value="AFUN021433"/>
</dbReference>
<dbReference type="Gene3D" id="2.10.25.10">
    <property type="entry name" value="Laminin"/>
    <property type="match status" value="1"/>
</dbReference>
<dbReference type="InterPro" id="IPR002919">
    <property type="entry name" value="TIL_dom"/>
</dbReference>
<dbReference type="VEuPathDB" id="VectorBase:AFUN021433"/>
<dbReference type="InterPro" id="IPR036084">
    <property type="entry name" value="Ser_inhib-like_sf"/>
</dbReference>
<keyword evidence="1" id="KW-0732">Signal</keyword>
<evidence type="ECO:0000256" key="1">
    <source>
        <dbReference type="SAM" id="SignalP"/>
    </source>
</evidence>
<organism evidence="3">
    <name type="scientific">Anopheles funestus</name>
    <name type="common">African malaria mosquito</name>
    <dbReference type="NCBI Taxonomy" id="62324"/>
    <lineage>
        <taxon>Eukaryota</taxon>
        <taxon>Metazoa</taxon>
        <taxon>Ecdysozoa</taxon>
        <taxon>Arthropoda</taxon>
        <taxon>Hexapoda</taxon>
        <taxon>Insecta</taxon>
        <taxon>Pterygota</taxon>
        <taxon>Neoptera</taxon>
        <taxon>Endopterygota</taxon>
        <taxon>Diptera</taxon>
        <taxon>Nematocera</taxon>
        <taxon>Culicoidea</taxon>
        <taxon>Culicidae</taxon>
        <taxon>Anophelinae</taxon>
        <taxon>Anopheles</taxon>
    </lineage>
</organism>
<proteinExistence type="predicted"/>
<sequence>MKSLQFFLILALMVLTVMAYQSDDVECPPGEEYDDCGLSHEATCQNPFNMSYDKCYEGCFCKPGLLRIAPGGRCVAPIVCQHV</sequence>
<name>A0A4Y0BND5_ANOFN</name>
<evidence type="ECO:0000313" key="3">
    <source>
        <dbReference type="EnsemblMetazoa" id="AFUN021433-PA"/>
    </source>
</evidence>
<reference evidence="3" key="1">
    <citation type="submission" date="2020-05" db="UniProtKB">
        <authorList>
            <consortium name="EnsemblMetazoa"/>
        </authorList>
    </citation>
    <scope>IDENTIFICATION</scope>
    <source>
        <strain evidence="3">FUMOZ</strain>
    </source>
</reference>
<dbReference type="Pfam" id="PF01826">
    <property type="entry name" value="TIL"/>
    <property type="match status" value="1"/>
</dbReference>
<dbReference type="SUPFAM" id="SSF57567">
    <property type="entry name" value="Serine protease inhibitors"/>
    <property type="match status" value="1"/>
</dbReference>
<feature type="domain" description="TIL" evidence="2">
    <location>
        <begin position="27"/>
        <end position="80"/>
    </location>
</feature>
<dbReference type="CDD" id="cd19941">
    <property type="entry name" value="TIL"/>
    <property type="match status" value="1"/>
</dbReference>
<protein>
    <submittedName>
        <fullName evidence="3">TIL domain-containing protein</fullName>
    </submittedName>
</protein>
<dbReference type="AlphaFoldDB" id="A0A4Y0BND5"/>
<accession>A0A4Y0BND5</accession>
<feature type="chain" id="PRO_5021289366" evidence="1">
    <location>
        <begin position="20"/>
        <end position="83"/>
    </location>
</feature>
<dbReference type="STRING" id="62324.A0A4Y0BND5"/>
<evidence type="ECO:0000259" key="2">
    <source>
        <dbReference type="Pfam" id="PF01826"/>
    </source>
</evidence>